<gene>
    <name evidence="1" type="ORF">XPG1_1165</name>
</gene>
<accession>A0A068R3Y8</accession>
<evidence type="ECO:0000313" key="1">
    <source>
        <dbReference type="EMBL" id="CDG20820.1"/>
    </source>
</evidence>
<dbReference type="EMBL" id="FO704551">
    <property type="protein sequence ID" value="CDG20820.1"/>
    <property type="molecule type" value="Genomic_DNA"/>
</dbReference>
<keyword evidence="2" id="KW-1185">Reference proteome</keyword>
<dbReference type="STRING" id="1354304.XPG1_1165"/>
<reference evidence="1 2" key="1">
    <citation type="submission" date="2013-07" db="EMBL/GenBank/DDBJ databases">
        <authorList>
            <person name="Genoscope - CEA"/>
        </authorList>
    </citation>
    <scope>NUCLEOTIDE SEQUENCE [LARGE SCALE GENOMIC DNA]</scope>
    <source>
        <strain evidence="1 2">G6</strain>
    </source>
</reference>
<sequence length="38" mass="4252">MAQAIRANLFASAQATTQECFLTSYVLIQSADDLERHH</sequence>
<dbReference type="KEGG" id="xpo:XPG1_1165"/>
<dbReference type="AlphaFoldDB" id="A0A068R3Y8"/>
<evidence type="ECO:0000313" key="2">
    <source>
        <dbReference type="Proteomes" id="UP000032735"/>
    </source>
</evidence>
<name>A0A068R3Y8_9GAMM</name>
<organism evidence="1 2">
    <name type="scientific">Xenorhabdus poinarii G6</name>
    <dbReference type="NCBI Taxonomy" id="1354304"/>
    <lineage>
        <taxon>Bacteria</taxon>
        <taxon>Pseudomonadati</taxon>
        <taxon>Pseudomonadota</taxon>
        <taxon>Gammaproteobacteria</taxon>
        <taxon>Enterobacterales</taxon>
        <taxon>Morganellaceae</taxon>
        <taxon>Xenorhabdus</taxon>
    </lineage>
</organism>
<proteinExistence type="predicted"/>
<dbReference type="Proteomes" id="UP000032735">
    <property type="component" value="Chromosome"/>
</dbReference>
<protein>
    <submittedName>
        <fullName evidence="1">Uncharacterized protein</fullName>
    </submittedName>
</protein>
<dbReference type="HOGENOM" id="CLU_3335090_0_0_6"/>